<reference evidence="8" key="1">
    <citation type="submission" date="2022-12" db="EMBL/GenBank/DDBJ databases">
        <authorList>
            <person name="Alioto T."/>
            <person name="Alioto T."/>
            <person name="Gomez Garrido J."/>
        </authorList>
    </citation>
    <scope>NUCLEOTIDE SEQUENCE</scope>
</reference>
<dbReference type="PANTHER" id="PTHR24369">
    <property type="entry name" value="ANTIGEN BSP, PUTATIVE-RELATED"/>
    <property type="match status" value="1"/>
</dbReference>
<feature type="compositionally biased region" description="Polar residues" evidence="4">
    <location>
        <begin position="478"/>
        <end position="493"/>
    </location>
</feature>
<keyword evidence="1" id="KW-0433">Leucine-rich repeat</keyword>
<dbReference type="InterPro" id="IPR003591">
    <property type="entry name" value="Leu-rich_rpt_typical-subtyp"/>
</dbReference>
<dbReference type="SUPFAM" id="SSF52058">
    <property type="entry name" value="L domain-like"/>
    <property type="match status" value="1"/>
</dbReference>
<dbReference type="SMART" id="SM00364">
    <property type="entry name" value="LRR_BAC"/>
    <property type="match status" value="3"/>
</dbReference>
<evidence type="ECO:0000256" key="4">
    <source>
        <dbReference type="SAM" id="MobiDB-lite"/>
    </source>
</evidence>
<dbReference type="InterPro" id="IPR001611">
    <property type="entry name" value="Leu-rich_rpt"/>
</dbReference>
<keyword evidence="5" id="KW-0812">Transmembrane</keyword>
<gene>
    <name evidence="8" type="ORF">PODLI_1B019020</name>
</gene>
<accession>A0AA35L960</accession>
<dbReference type="AlphaFoldDB" id="A0AA35L960"/>
<dbReference type="InterPro" id="IPR050541">
    <property type="entry name" value="LRR_TM_domain-containing"/>
</dbReference>
<evidence type="ECO:0000313" key="9">
    <source>
        <dbReference type="Proteomes" id="UP001178461"/>
    </source>
</evidence>
<keyword evidence="9" id="KW-1185">Reference proteome</keyword>
<dbReference type="SMART" id="SM00082">
    <property type="entry name" value="LRRCT"/>
    <property type="match status" value="1"/>
</dbReference>
<evidence type="ECO:0000259" key="7">
    <source>
        <dbReference type="SMART" id="SM00082"/>
    </source>
</evidence>
<evidence type="ECO:0000256" key="3">
    <source>
        <dbReference type="ARBA" id="ARBA00022737"/>
    </source>
</evidence>
<dbReference type="PRINTS" id="PR00019">
    <property type="entry name" value="LEURICHRPT"/>
</dbReference>
<feature type="signal peptide" evidence="6">
    <location>
        <begin position="1"/>
        <end position="18"/>
    </location>
</feature>
<feature type="chain" id="PRO_5041459219" evidence="6">
    <location>
        <begin position="19"/>
        <end position="721"/>
    </location>
</feature>
<feature type="compositionally biased region" description="Low complexity" evidence="4">
    <location>
        <begin position="307"/>
        <end position="476"/>
    </location>
</feature>
<sequence length="721" mass="75696">MPPCALRVLLATLLAAAGAPDAAPPCESEMNKIKDLLQVSCVGQGLSSVPAGLPKDTGILLLGSNRLSRVSLASFQHLSALVELDLSNNSLSALDSGGASLPGLQQLDLSHNGLQSLPALQGMPALKRLALAHNALSRLPAGGFRALGALEDLELQGNGIRDLPEGAFAGLQKLRDVDLADNLLEELPRELLAGLDSLEILRLERNRLQRVPDGFFPEENYFAYLYLAGNPWVCDCALLYLRDYILEYETSVYTRVQGPGKEITENKPESVECQAPAPEKGRPVMAFQAHCQGPEGDSDGGQGEGGAATPEPHATAHTTLPSSTAAPTTSVRTTPSTAGPATSVRTTPSTAAPTTRARTPPSTAAPTTSVRTPPSTAAPTTRVRTPPSTAGPATSVRTTPSTAAPTTRECTAPSTAAPTTRVRTPPSTAGLATSVRTPPSTAAPTTRVRTPPSTAGLATSVRTPPSTAAPTTRVATLAPSTTAPSSRVPTTAPRNLPGPVLASTPDPVPSTSRMLPASTLQPLPSAMTATSHPLPSARASPALPPLSTSAPSRCPPPAPCHCSLLPATAPQRSWHWSPRTWAGWLAAHCCLLRLILYVACLALAVLPTLALLCWLGWLCASWQRPTLRGGPGPRLVKYRQLQQVEGLQAQGPLAVPRTYRVCKVFEAAPSRHVSWLFVSLPGPTQKWPWQRRRGRAPSAYSLDRGQDAIGAVRVKRGTATL</sequence>
<evidence type="ECO:0000256" key="2">
    <source>
        <dbReference type="ARBA" id="ARBA00022729"/>
    </source>
</evidence>
<dbReference type="SMART" id="SM00369">
    <property type="entry name" value="LRR_TYP"/>
    <property type="match status" value="6"/>
</dbReference>
<evidence type="ECO:0000256" key="5">
    <source>
        <dbReference type="SAM" id="Phobius"/>
    </source>
</evidence>
<evidence type="ECO:0000256" key="6">
    <source>
        <dbReference type="SAM" id="SignalP"/>
    </source>
</evidence>
<protein>
    <submittedName>
        <fullName evidence="8">Glycoprotein Ib alpha chain</fullName>
    </submittedName>
</protein>
<dbReference type="PANTHER" id="PTHR24369:SF157">
    <property type="entry name" value="LRRCT DOMAIN-CONTAINING PROTEIN"/>
    <property type="match status" value="1"/>
</dbReference>
<dbReference type="InterPro" id="IPR032675">
    <property type="entry name" value="LRR_dom_sf"/>
</dbReference>
<keyword evidence="3" id="KW-0677">Repeat</keyword>
<feature type="region of interest" description="Disordered" evidence="4">
    <location>
        <begin position="290"/>
        <end position="550"/>
    </location>
</feature>
<dbReference type="InterPro" id="IPR000483">
    <property type="entry name" value="Cys-rich_flank_reg_C"/>
</dbReference>
<keyword evidence="2 6" id="KW-0732">Signal</keyword>
<dbReference type="Gene3D" id="3.80.10.10">
    <property type="entry name" value="Ribonuclease Inhibitor"/>
    <property type="match status" value="1"/>
</dbReference>
<evidence type="ECO:0000313" key="8">
    <source>
        <dbReference type="EMBL" id="CAI5791626.1"/>
    </source>
</evidence>
<proteinExistence type="predicted"/>
<feature type="compositionally biased region" description="Polar residues" evidence="4">
    <location>
        <begin position="509"/>
        <end position="530"/>
    </location>
</feature>
<dbReference type="EMBL" id="OX395138">
    <property type="protein sequence ID" value="CAI5791626.1"/>
    <property type="molecule type" value="Genomic_DNA"/>
</dbReference>
<keyword evidence="5" id="KW-0472">Membrane</keyword>
<feature type="compositionally biased region" description="Low complexity" evidence="4">
    <location>
        <begin position="531"/>
        <end position="550"/>
    </location>
</feature>
<name>A0AA35L960_9SAUR</name>
<evidence type="ECO:0000256" key="1">
    <source>
        <dbReference type="ARBA" id="ARBA00022614"/>
    </source>
</evidence>
<feature type="domain" description="LRRCT" evidence="7">
    <location>
        <begin position="230"/>
        <end position="292"/>
    </location>
</feature>
<dbReference type="PROSITE" id="PS51450">
    <property type="entry name" value="LRR"/>
    <property type="match status" value="1"/>
</dbReference>
<dbReference type="Pfam" id="PF13855">
    <property type="entry name" value="LRR_8"/>
    <property type="match status" value="2"/>
</dbReference>
<keyword evidence="5" id="KW-1133">Transmembrane helix</keyword>
<organism evidence="8 9">
    <name type="scientific">Podarcis lilfordi</name>
    <name type="common">Lilford's wall lizard</name>
    <dbReference type="NCBI Taxonomy" id="74358"/>
    <lineage>
        <taxon>Eukaryota</taxon>
        <taxon>Metazoa</taxon>
        <taxon>Chordata</taxon>
        <taxon>Craniata</taxon>
        <taxon>Vertebrata</taxon>
        <taxon>Euteleostomi</taxon>
        <taxon>Lepidosauria</taxon>
        <taxon>Squamata</taxon>
        <taxon>Bifurcata</taxon>
        <taxon>Unidentata</taxon>
        <taxon>Episquamata</taxon>
        <taxon>Laterata</taxon>
        <taxon>Lacertibaenia</taxon>
        <taxon>Lacertidae</taxon>
        <taxon>Podarcis</taxon>
    </lineage>
</organism>
<dbReference type="Proteomes" id="UP001178461">
    <property type="component" value="Chromosome 13"/>
</dbReference>
<feature type="transmembrane region" description="Helical" evidence="5">
    <location>
        <begin position="594"/>
        <end position="618"/>
    </location>
</feature>
<dbReference type="GO" id="GO:0005886">
    <property type="term" value="C:plasma membrane"/>
    <property type="evidence" value="ECO:0007669"/>
    <property type="project" value="TreeGrafter"/>
</dbReference>